<evidence type="ECO:0000256" key="1">
    <source>
        <dbReference type="SAM" id="MobiDB-lite"/>
    </source>
</evidence>
<feature type="compositionally biased region" description="Basic residues" evidence="1">
    <location>
        <begin position="728"/>
        <end position="741"/>
    </location>
</feature>
<feature type="region of interest" description="Disordered" evidence="1">
    <location>
        <begin position="728"/>
        <end position="769"/>
    </location>
</feature>
<feature type="region of interest" description="Disordered" evidence="1">
    <location>
        <begin position="368"/>
        <end position="387"/>
    </location>
</feature>
<dbReference type="GO" id="GO:0000981">
    <property type="term" value="F:DNA-binding transcription factor activity, RNA polymerase II-specific"/>
    <property type="evidence" value="ECO:0007669"/>
    <property type="project" value="TreeGrafter"/>
</dbReference>
<feature type="compositionally biased region" description="Low complexity" evidence="1">
    <location>
        <begin position="546"/>
        <end position="568"/>
    </location>
</feature>
<feature type="region of interest" description="Disordered" evidence="1">
    <location>
        <begin position="609"/>
        <end position="687"/>
    </location>
</feature>
<accession>A0A9P6QKV1</accession>
<dbReference type="PANTHER" id="PTHR14596:SF72">
    <property type="entry name" value="ZINC FINGER PROTEIN MSN2-RELATED"/>
    <property type="match status" value="1"/>
</dbReference>
<dbReference type="OrthoDB" id="2449834at2759"/>
<proteinExistence type="predicted"/>
<feature type="region of interest" description="Disordered" evidence="1">
    <location>
        <begin position="448"/>
        <end position="477"/>
    </location>
</feature>
<dbReference type="InterPro" id="IPR032675">
    <property type="entry name" value="LRR_dom_sf"/>
</dbReference>
<gene>
    <name evidence="2" type="ORF">DFQ27_008052</name>
</gene>
<feature type="compositionally biased region" description="Low complexity" evidence="1">
    <location>
        <begin position="465"/>
        <end position="477"/>
    </location>
</feature>
<dbReference type="PANTHER" id="PTHR14596">
    <property type="entry name" value="ZINC FINGER PROTEIN"/>
    <property type="match status" value="1"/>
</dbReference>
<dbReference type="GO" id="GO:0005634">
    <property type="term" value="C:nucleus"/>
    <property type="evidence" value="ECO:0007669"/>
    <property type="project" value="TreeGrafter"/>
</dbReference>
<name>A0A9P6QKV1_9FUNG</name>
<organism evidence="2 3">
    <name type="scientific">Actinomortierella ambigua</name>
    <dbReference type="NCBI Taxonomy" id="1343610"/>
    <lineage>
        <taxon>Eukaryota</taxon>
        <taxon>Fungi</taxon>
        <taxon>Fungi incertae sedis</taxon>
        <taxon>Mucoromycota</taxon>
        <taxon>Mortierellomycotina</taxon>
        <taxon>Mortierellomycetes</taxon>
        <taxon>Mortierellales</taxon>
        <taxon>Mortierellaceae</taxon>
        <taxon>Actinomortierella</taxon>
    </lineage>
</organism>
<protein>
    <submittedName>
        <fullName evidence="2">Uncharacterized protein</fullName>
    </submittedName>
</protein>
<dbReference type="Proteomes" id="UP000807716">
    <property type="component" value="Unassembled WGS sequence"/>
</dbReference>
<dbReference type="AlphaFoldDB" id="A0A9P6QKV1"/>
<feature type="region of interest" description="Disordered" evidence="1">
    <location>
        <begin position="531"/>
        <end position="568"/>
    </location>
</feature>
<sequence>MVTIAHLTDIPEFPHWTGRSLVRVDLYRCVLVSRAWYRVFLPSLWSSFGNRAAADPVHYQLEMYTKGTQQNTHHPHAPGMWDRFFYGMHLNADEPKFILATLIHHQRHVRHLYICSFQTLVAFCTASRTIAPASTSSSSVSSSSASSSSTTTTTTTTFTNLRTIESMHINLQPVLPPKADLERYRLMVWELVQGSPRLESLKLSGFPLPRSRAWFRSLLSVKQCLTNLDLTTQFQDEDFLEVADFLPRLQQLRVCLHRRETLARLAKDKDKDKDKDCHHHHYYDDHHHDHHEYNHPRYPSNSFRPRHTHLRRLSVRLMVHAGTVQATQVIRLLQAFPALQRLSLEDADMRRVEMVLGQDLQQQQQHCRCSNKRRSRDGSGGGGDTWGDGEVAQLIPWVPRLRVLREFRPGPLTMQALNMHCRDHFEGLEISIYHNQLVFAEDSFVPPTMAHMDPSDGGGGGGGVSSSSSSSSSPPFGSPFRRATMVWDMLFSFPRLRWIQAPRAMTLSFDELVDWVRQWYRRQEQHRCRRPNIPLYQSTSGDSHFGDNINGNSSSDNSSSDNNSNDNMINNSSSSGCWDTLEFFHCRLTGVPPALTAAIEEQRGIKGLVLKRGTSSRDDDSNSNNNNSHHMNRSGNDLANISVNDNKDYYHNDNNNTTTMYREEEEEEEEDNDDEEEEEGEEEVMAVSTTAVTLSKTMVSTRSHPRFPSRVLAGPCLITDLVFERRRGSRRRHGRLQQHHHQQQDQQHQQDQQDQQQQHQQHQQQQQRQQQQQQQQQLVQVEEPSFQFDVQLTTFGGGGHLVFVTRKV</sequence>
<keyword evidence="3" id="KW-1185">Reference proteome</keyword>
<dbReference type="Gene3D" id="3.80.10.10">
    <property type="entry name" value="Ribonuclease Inhibitor"/>
    <property type="match status" value="1"/>
</dbReference>
<feature type="compositionally biased region" description="Acidic residues" evidence="1">
    <location>
        <begin position="663"/>
        <end position="684"/>
    </location>
</feature>
<comment type="caution">
    <text evidence="2">The sequence shown here is derived from an EMBL/GenBank/DDBJ whole genome shotgun (WGS) entry which is preliminary data.</text>
</comment>
<evidence type="ECO:0000313" key="3">
    <source>
        <dbReference type="Proteomes" id="UP000807716"/>
    </source>
</evidence>
<dbReference type="GO" id="GO:0042594">
    <property type="term" value="P:response to starvation"/>
    <property type="evidence" value="ECO:0007669"/>
    <property type="project" value="TreeGrafter"/>
</dbReference>
<dbReference type="GO" id="GO:0000987">
    <property type="term" value="F:cis-regulatory region sequence-specific DNA binding"/>
    <property type="evidence" value="ECO:0007669"/>
    <property type="project" value="TreeGrafter"/>
</dbReference>
<evidence type="ECO:0000313" key="2">
    <source>
        <dbReference type="EMBL" id="KAG0267872.1"/>
    </source>
</evidence>
<feature type="compositionally biased region" description="Low complexity" evidence="1">
    <location>
        <begin position="744"/>
        <end position="769"/>
    </location>
</feature>
<dbReference type="EMBL" id="JAAAJB010000066">
    <property type="protein sequence ID" value="KAG0267872.1"/>
    <property type="molecule type" value="Genomic_DNA"/>
</dbReference>
<reference evidence="2" key="1">
    <citation type="journal article" date="2020" name="Fungal Divers.">
        <title>Resolving the Mortierellaceae phylogeny through synthesis of multi-gene phylogenetics and phylogenomics.</title>
        <authorList>
            <person name="Vandepol N."/>
            <person name="Liber J."/>
            <person name="Desiro A."/>
            <person name="Na H."/>
            <person name="Kennedy M."/>
            <person name="Barry K."/>
            <person name="Grigoriev I.V."/>
            <person name="Miller A.N."/>
            <person name="O'Donnell K."/>
            <person name="Stajich J.E."/>
            <person name="Bonito G."/>
        </authorList>
    </citation>
    <scope>NUCLEOTIDE SEQUENCE</scope>
    <source>
        <strain evidence="2">BC1065</strain>
    </source>
</reference>
<feature type="region of interest" description="Disordered" evidence="1">
    <location>
        <begin position="133"/>
        <end position="155"/>
    </location>
</feature>